<name>A0A6G4X242_9ACTN</name>
<evidence type="ECO:0000313" key="1">
    <source>
        <dbReference type="EMBL" id="NGO71323.1"/>
    </source>
</evidence>
<accession>A0A6G4X242</accession>
<gene>
    <name evidence="1" type="ORF">G5C65_23805</name>
</gene>
<dbReference type="EMBL" id="JAAKZZ010000289">
    <property type="protein sequence ID" value="NGO71323.1"/>
    <property type="molecule type" value="Genomic_DNA"/>
</dbReference>
<proteinExistence type="predicted"/>
<evidence type="ECO:0000313" key="2">
    <source>
        <dbReference type="Proteomes" id="UP000477722"/>
    </source>
</evidence>
<dbReference type="Proteomes" id="UP000477722">
    <property type="component" value="Unassembled WGS sequence"/>
</dbReference>
<dbReference type="AlphaFoldDB" id="A0A6G4X242"/>
<organism evidence="1 2">
    <name type="scientific">Streptomyces boncukensis</name>
    <dbReference type="NCBI Taxonomy" id="2711219"/>
    <lineage>
        <taxon>Bacteria</taxon>
        <taxon>Bacillati</taxon>
        <taxon>Actinomycetota</taxon>
        <taxon>Actinomycetes</taxon>
        <taxon>Kitasatosporales</taxon>
        <taxon>Streptomycetaceae</taxon>
        <taxon>Streptomyces</taxon>
    </lineage>
</organism>
<dbReference type="RefSeq" id="WP_165300962.1">
    <property type="nucleotide sequence ID" value="NZ_JAAKZZ010000289.1"/>
</dbReference>
<comment type="caution">
    <text evidence="1">The sequence shown here is derived from an EMBL/GenBank/DDBJ whole genome shotgun (WGS) entry which is preliminary data.</text>
</comment>
<keyword evidence="2" id="KW-1185">Reference proteome</keyword>
<sequence>MDDDVFPQLPPPRPVDGCSVCRRYARSLALAERTRDASSAVDIRVLWRAHHAREHAGAPS</sequence>
<protein>
    <submittedName>
        <fullName evidence="1">Uncharacterized protein</fullName>
    </submittedName>
</protein>
<reference evidence="1 2" key="1">
    <citation type="submission" date="2020-02" db="EMBL/GenBank/DDBJ databases">
        <title>Whole-genome analyses of novel actinobacteria.</title>
        <authorList>
            <person name="Sahin N."/>
            <person name="Tatar D."/>
        </authorList>
    </citation>
    <scope>NUCLEOTIDE SEQUENCE [LARGE SCALE GENOMIC DNA]</scope>
    <source>
        <strain evidence="1 2">SB3404</strain>
    </source>
</reference>